<protein>
    <submittedName>
        <fullName evidence="1">Uncharacterized protein</fullName>
    </submittedName>
</protein>
<proteinExistence type="predicted"/>
<evidence type="ECO:0000313" key="2">
    <source>
        <dbReference type="Proteomes" id="UP000054047"/>
    </source>
</evidence>
<dbReference type="Proteomes" id="UP000054047">
    <property type="component" value="Unassembled WGS sequence"/>
</dbReference>
<reference evidence="1 2" key="1">
    <citation type="submission" date="2013-12" db="EMBL/GenBank/DDBJ databases">
        <title>Draft genome of the parsitic nematode Ancylostoma duodenale.</title>
        <authorList>
            <person name="Mitreva M."/>
        </authorList>
    </citation>
    <scope>NUCLEOTIDE SEQUENCE [LARGE SCALE GENOMIC DNA]</scope>
    <source>
        <strain evidence="1 2">Zhejiang</strain>
    </source>
</reference>
<dbReference type="OrthoDB" id="439917at2759"/>
<accession>A0A0C2CUG1</accession>
<organism evidence="1 2">
    <name type="scientific">Ancylostoma duodenale</name>
    <dbReference type="NCBI Taxonomy" id="51022"/>
    <lineage>
        <taxon>Eukaryota</taxon>
        <taxon>Metazoa</taxon>
        <taxon>Ecdysozoa</taxon>
        <taxon>Nematoda</taxon>
        <taxon>Chromadorea</taxon>
        <taxon>Rhabditida</taxon>
        <taxon>Rhabditina</taxon>
        <taxon>Rhabditomorpha</taxon>
        <taxon>Strongyloidea</taxon>
        <taxon>Ancylostomatidae</taxon>
        <taxon>Ancylostomatinae</taxon>
        <taxon>Ancylostoma</taxon>
    </lineage>
</organism>
<name>A0A0C2CUG1_9BILA</name>
<keyword evidence="2" id="KW-1185">Reference proteome</keyword>
<gene>
    <name evidence="1" type="ORF">ANCDUO_16429</name>
</gene>
<sequence>MDGNLPTNSSNMFELQLFHTVESSKKSIPEGVEEASRPIDVHFWFDSVGVPSEACPRGNALVITARCTPSKKQPEVE</sequence>
<evidence type="ECO:0000313" key="1">
    <source>
        <dbReference type="EMBL" id="KIH53447.1"/>
    </source>
</evidence>
<dbReference type="EMBL" id="KN741192">
    <property type="protein sequence ID" value="KIH53447.1"/>
    <property type="molecule type" value="Genomic_DNA"/>
</dbReference>
<dbReference type="AlphaFoldDB" id="A0A0C2CUG1"/>